<evidence type="ECO:0000256" key="4">
    <source>
        <dbReference type="HAMAP-Rule" id="MF_01039"/>
    </source>
</evidence>
<dbReference type="InterPro" id="IPR013078">
    <property type="entry name" value="His_Pase_superF_clade-1"/>
</dbReference>
<dbReference type="PROSITE" id="PS00175">
    <property type="entry name" value="PG_MUTASE"/>
    <property type="match status" value="1"/>
</dbReference>
<comment type="similarity">
    <text evidence="1 4">Belongs to the phosphoglycerate mutase family. BPG-dependent PGAM subfamily.</text>
</comment>
<dbReference type="FunCoup" id="D9PZB2">
    <property type="interactions" value="119"/>
</dbReference>
<evidence type="ECO:0000256" key="3">
    <source>
        <dbReference type="ARBA" id="ARBA00023235"/>
    </source>
</evidence>
<dbReference type="SMART" id="SM00855">
    <property type="entry name" value="PGAM"/>
    <property type="match status" value="1"/>
</dbReference>
<feature type="active site" description="Tele-phosphohistidine intermediate" evidence="4 5">
    <location>
        <position position="6"/>
    </location>
</feature>
<dbReference type="EC" id="5.4.2.11" evidence="4 8"/>
<dbReference type="SUPFAM" id="SSF53254">
    <property type="entry name" value="Phosphoglycerate mutase-like"/>
    <property type="match status" value="1"/>
</dbReference>
<dbReference type="InterPro" id="IPR029033">
    <property type="entry name" value="His_PPase_superfam"/>
</dbReference>
<dbReference type="KEGG" id="asc:ASAC_1494"/>
<feature type="binding site" evidence="4 6">
    <location>
        <position position="55"/>
    </location>
    <ligand>
        <name>substrate</name>
    </ligand>
</feature>
<dbReference type="Proteomes" id="UP000000346">
    <property type="component" value="Chromosome"/>
</dbReference>
<dbReference type="STRING" id="666510.ASAC_1494"/>
<dbReference type="EMBL" id="CP001742">
    <property type="protein sequence ID" value="ADL19899.1"/>
    <property type="molecule type" value="Genomic_DNA"/>
</dbReference>
<name>D9PZB2_ACIS3</name>
<dbReference type="AlphaFoldDB" id="D9PZB2"/>
<keyword evidence="10" id="KW-1185">Reference proteome</keyword>
<keyword evidence="2 4" id="KW-0324">Glycolysis</keyword>
<dbReference type="GO" id="GO:0006094">
    <property type="term" value="P:gluconeogenesis"/>
    <property type="evidence" value="ECO:0007669"/>
    <property type="project" value="UniProtKB-UniRule"/>
</dbReference>
<protein>
    <recommendedName>
        <fullName evidence="4 8">2,3-bisphosphoglycerate-dependent phosphoglycerate mutase</fullName>
        <shortName evidence="4">BPG-dependent PGAM</shortName>
        <shortName evidence="4">PGAM</shortName>
        <shortName evidence="4">Phosphoglyceromutase</shortName>
        <shortName evidence="4">dPGM</shortName>
        <ecNumber evidence="4 8">5.4.2.11</ecNumber>
    </recommendedName>
</protein>
<evidence type="ECO:0000256" key="5">
    <source>
        <dbReference type="PIRSR" id="PIRSR613078-1"/>
    </source>
</evidence>
<dbReference type="InterPro" id="IPR005952">
    <property type="entry name" value="Phosphogly_mut1"/>
</dbReference>
<keyword evidence="3 4" id="KW-0413">Isomerase</keyword>
<feature type="active site" description="Proton donor/acceptor" evidence="4 5">
    <location>
        <position position="81"/>
    </location>
</feature>
<feature type="binding site" evidence="4 6">
    <location>
        <begin position="108"/>
        <end position="109"/>
    </location>
    <ligand>
        <name>substrate</name>
    </ligand>
</feature>
<feature type="binding site" evidence="4 6">
    <location>
        <begin position="5"/>
        <end position="12"/>
    </location>
    <ligand>
        <name>substrate</name>
    </ligand>
</feature>
<dbReference type="InterPro" id="IPR001345">
    <property type="entry name" value="PG/BPGM_mutase_AS"/>
</dbReference>
<sequence length="203" mass="23691">MCLLRHGESLWNRENRFTGWVDVPLTDKGREEAIRAGLLLRGYRFDVAYTSRLERAIETLELVMLAMGYRVPVIKDEHLNERHYGDLQGLNKDEIAKTYGEEQVRLWRRSFRARPPNGESLEDTQRRTVPFFKNTILLDLVNGKNVLVVAHGNSLRSIIMYLEDVPEDKVPQLEIPTGQPIVYDVYWDQEAHMLKIRSKSVLR</sequence>
<evidence type="ECO:0000256" key="2">
    <source>
        <dbReference type="ARBA" id="ARBA00023152"/>
    </source>
</evidence>
<comment type="function">
    <text evidence="4 8">Catalyzes the interconversion of 2-phosphoglycerate and 3-phosphoglycerate.</text>
</comment>
<dbReference type="HAMAP" id="MF_01039">
    <property type="entry name" value="PGAM_GpmA"/>
    <property type="match status" value="1"/>
</dbReference>
<dbReference type="UniPathway" id="UPA00109">
    <property type="reaction ID" value="UER00186"/>
</dbReference>
<dbReference type="GO" id="GO:0004619">
    <property type="term" value="F:phosphoglycerate mutase activity"/>
    <property type="evidence" value="ECO:0007669"/>
    <property type="project" value="UniProtKB-UniRule"/>
</dbReference>
<dbReference type="HOGENOM" id="CLU_033323_1_4_2"/>
<dbReference type="GO" id="GO:0006096">
    <property type="term" value="P:glycolytic process"/>
    <property type="evidence" value="ECO:0007669"/>
    <property type="project" value="UniProtKB-UniRule"/>
</dbReference>
<feature type="binding site" evidence="4 6">
    <location>
        <begin position="81"/>
        <end position="84"/>
    </location>
    <ligand>
        <name>substrate</name>
    </ligand>
</feature>
<dbReference type="NCBIfam" id="TIGR01258">
    <property type="entry name" value="pgm_1"/>
    <property type="match status" value="1"/>
</dbReference>
<comment type="pathway">
    <text evidence="4 8">Carbohydrate degradation; glycolysis; pyruvate from D-glyceraldehyde 3-phosphate: step 3/5.</text>
</comment>
<organism evidence="9 10">
    <name type="scientific">Acidilobus saccharovorans (strain DSM 16705 / JCM 18335 / VKM B-2471 / 345-15)</name>
    <dbReference type="NCBI Taxonomy" id="666510"/>
    <lineage>
        <taxon>Archaea</taxon>
        <taxon>Thermoproteota</taxon>
        <taxon>Thermoprotei</taxon>
        <taxon>Acidilobales</taxon>
        <taxon>Acidilobaceae</taxon>
        <taxon>Acidilobus</taxon>
    </lineage>
</organism>
<dbReference type="PIRSF" id="PIRSF000709">
    <property type="entry name" value="6PFK_2-Ptase"/>
    <property type="match status" value="1"/>
</dbReference>
<dbReference type="Pfam" id="PF00300">
    <property type="entry name" value="His_Phos_1"/>
    <property type="match status" value="1"/>
</dbReference>
<evidence type="ECO:0000256" key="1">
    <source>
        <dbReference type="ARBA" id="ARBA00006717"/>
    </source>
</evidence>
<feature type="binding site" evidence="4 6">
    <location>
        <begin position="18"/>
        <end position="19"/>
    </location>
    <ligand>
        <name>substrate</name>
    </ligand>
</feature>
<evidence type="ECO:0000256" key="6">
    <source>
        <dbReference type="PIRSR" id="PIRSR613078-2"/>
    </source>
</evidence>
<evidence type="ECO:0000256" key="8">
    <source>
        <dbReference type="RuleBase" id="RU004512"/>
    </source>
</evidence>
<keyword evidence="4" id="KW-0312">Gluconeogenesis</keyword>
<dbReference type="Gene3D" id="3.40.50.1240">
    <property type="entry name" value="Phosphoglycerate mutase-like"/>
    <property type="match status" value="1"/>
</dbReference>
<dbReference type="CDD" id="cd07067">
    <property type="entry name" value="HP_PGM_like"/>
    <property type="match status" value="1"/>
</dbReference>
<evidence type="ECO:0000313" key="10">
    <source>
        <dbReference type="Proteomes" id="UP000000346"/>
    </source>
</evidence>
<dbReference type="InParanoid" id="D9PZB2"/>
<evidence type="ECO:0000256" key="7">
    <source>
        <dbReference type="PIRSR" id="PIRSR613078-3"/>
    </source>
</evidence>
<proteinExistence type="inferred from homology"/>
<evidence type="ECO:0000313" key="9">
    <source>
        <dbReference type="EMBL" id="ADL19899.1"/>
    </source>
</evidence>
<feature type="site" description="Transition state stabilizer" evidence="4 7">
    <location>
        <position position="151"/>
    </location>
</feature>
<dbReference type="eggNOG" id="arCOG01993">
    <property type="taxonomic scope" value="Archaea"/>
</dbReference>
<gene>
    <name evidence="4" type="primary">gpmA</name>
    <name evidence="9" type="ordered locus">ASAC_1494</name>
</gene>
<dbReference type="PANTHER" id="PTHR11931">
    <property type="entry name" value="PHOSPHOGLYCERATE MUTASE"/>
    <property type="match status" value="1"/>
</dbReference>
<reference evidence="9 10" key="1">
    <citation type="journal article" date="2010" name="Appl. Environ. Microbiol.">
        <title>The genome sequence of the crenarchaeon Acidilobus saccharovorans supports a new order, Acidilobales, and suggests an important ecological role in terrestrial acidic hot springs.</title>
        <authorList>
            <person name="Mardanov A.V."/>
            <person name="Svetlitchnyi V.A."/>
            <person name="Beletsky A.V."/>
            <person name="Prokofeva M.I."/>
            <person name="Bonch-Osmolovskaya E.A."/>
            <person name="Ravin N.V."/>
            <person name="Skryabin K.G."/>
        </authorList>
    </citation>
    <scope>NUCLEOTIDE SEQUENCE [LARGE SCALE GENOMIC DNA]</scope>
    <source>
        <strain evidence="10">DSM 16705 / JCM 18335 / VKM B-2471 / 345-15</strain>
    </source>
</reference>
<accession>D9PZB2</accession>
<feature type="binding site" evidence="4 6">
    <location>
        <position position="92"/>
    </location>
    <ligand>
        <name>substrate</name>
    </ligand>
</feature>
<comment type="catalytic activity">
    <reaction evidence="4 8">
        <text>(2R)-2-phosphoglycerate = (2R)-3-phosphoglycerate</text>
        <dbReference type="Rhea" id="RHEA:15901"/>
        <dbReference type="ChEBI" id="CHEBI:58272"/>
        <dbReference type="ChEBI" id="CHEBI:58289"/>
        <dbReference type="EC" id="5.4.2.11"/>
    </reaction>
</comment>
<feature type="binding site" evidence="4 6">
    <location>
        <begin position="152"/>
        <end position="153"/>
    </location>
    <ligand>
        <name>substrate</name>
    </ligand>
</feature>